<dbReference type="GO" id="GO:0005634">
    <property type="term" value="C:nucleus"/>
    <property type="evidence" value="ECO:0007669"/>
    <property type="project" value="TreeGrafter"/>
</dbReference>
<dbReference type="AlphaFoldDB" id="A0A086JXY4"/>
<dbReference type="GO" id="GO:0006606">
    <property type="term" value="P:protein import into nucleus"/>
    <property type="evidence" value="ECO:0007669"/>
    <property type="project" value="TreeGrafter"/>
</dbReference>
<evidence type="ECO:0000259" key="1">
    <source>
        <dbReference type="Pfam" id="PF05603"/>
    </source>
</evidence>
<dbReference type="EMBL" id="AEYI02001480">
    <property type="protein sequence ID" value="KFG37002.1"/>
    <property type="molecule type" value="Genomic_DNA"/>
</dbReference>
<evidence type="ECO:0000313" key="3">
    <source>
        <dbReference type="Proteomes" id="UP000028828"/>
    </source>
</evidence>
<dbReference type="InterPro" id="IPR031318">
    <property type="entry name" value="OPI10"/>
</dbReference>
<sequence>MSLFGVVVPGRPCLAPTQVTGQAPALGTFQSGQWVCDLVNPGEISDLVCFLTSPLPSNNEGAGIYYSVAPFTDWEFMGVITNNRPSVLLSPGWSLLPQVNQQPIVKLGVSLESAEVLQEKLLTKPPPDVKKEYARRVALNLYRYIESFQGGAAMPLLDQWFQRCASHNPAFKHSRSARRSTDTACTWR</sequence>
<dbReference type="GO" id="GO:0005829">
    <property type="term" value="C:cytosol"/>
    <property type="evidence" value="ECO:0007669"/>
    <property type="project" value="TreeGrafter"/>
</dbReference>
<dbReference type="PANTHER" id="PTHR12925:SF0">
    <property type="entry name" value="PROTEIN HIKESHI"/>
    <property type="match status" value="1"/>
</dbReference>
<accession>A0A086JXY4</accession>
<protein>
    <submittedName>
        <fullName evidence="2">Putative DUF775 domain protein</fullName>
    </submittedName>
</protein>
<dbReference type="VEuPathDB" id="ToxoDB:TGP89_236030"/>
<name>A0A086JXY4_TOXGO</name>
<proteinExistence type="predicted"/>
<feature type="domain" description="Hikeshi-like N-terminal" evidence="1">
    <location>
        <begin position="7"/>
        <end position="86"/>
    </location>
</feature>
<comment type="caution">
    <text evidence="2">The sequence shown here is derived from an EMBL/GenBank/DDBJ whole genome shotgun (WGS) entry which is preliminary data.</text>
</comment>
<dbReference type="GO" id="GO:0061608">
    <property type="term" value="F:nuclear import signal receptor activity"/>
    <property type="evidence" value="ECO:0007669"/>
    <property type="project" value="TreeGrafter"/>
</dbReference>
<evidence type="ECO:0000313" key="2">
    <source>
        <dbReference type="EMBL" id="KFG37002.1"/>
    </source>
</evidence>
<dbReference type="Proteomes" id="UP000028828">
    <property type="component" value="Unassembled WGS sequence"/>
</dbReference>
<dbReference type="Pfam" id="PF05603">
    <property type="entry name" value="Hikeshi-like_N"/>
    <property type="match status" value="1"/>
</dbReference>
<dbReference type="PANTHER" id="PTHR12925">
    <property type="entry name" value="HIKESHI FAMILY MEMBER"/>
    <property type="match status" value="1"/>
</dbReference>
<reference evidence="2 3" key="1">
    <citation type="submission" date="2014-03" db="EMBL/GenBank/DDBJ databases">
        <authorList>
            <person name="Sibley D."/>
            <person name="Venepally P."/>
            <person name="Karamycheva S."/>
            <person name="Hadjithomas M."/>
            <person name="Khan A."/>
            <person name="Brunk B."/>
            <person name="Roos D."/>
            <person name="Caler E."/>
            <person name="Lorenzi H."/>
        </authorList>
    </citation>
    <scope>NUCLEOTIDE SEQUENCE [LARGE SCALE GENOMIC DNA]</scope>
    <source>
        <strain evidence="3">p89</strain>
    </source>
</reference>
<gene>
    <name evidence="2" type="ORF">TGP89_236030</name>
</gene>
<organism evidence="2 3">
    <name type="scientific">Toxoplasma gondii p89</name>
    <dbReference type="NCBI Taxonomy" id="943119"/>
    <lineage>
        <taxon>Eukaryota</taxon>
        <taxon>Sar</taxon>
        <taxon>Alveolata</taxon>
        <taxon>Apicomplexa</taxon>
        <taxon>Conoidasida</taxon>
        <taxon>Coccidia</taxon>
        <taxon>Eucoccidiorida</taxon>
        <taxon>Eimeriorina</taxon>
        <taxon>Sarcocystidae</taxon>
        <taxon>Toxoplasma</taxon>
    </lineage>
</organism>
<dbReference type="OrthoDB" id="10248398at2759"/>
<dbReference type="InterPro" id="IPR008493">
    <property type="entry name" value="Hikeshi-like_N"/>
</dbReference>